<comment type="caution">
    <text evidence="1">The sequence shown here is derived from an EMBL/GenBank/DDBJ whole genome shotgun (WGS) entry which is preliminary data.</text>
</comment>
<organism evidence="1 2">
    <name type="scientific">Lentzea roselyniae</name>
    <dbReference type="NCBI Taxonomy" id="531940"/>
    <lineage>
        <taxon>Bacteria</taxon>
        <taxon>Bacillati</taxon>
        <taxon>Actinomycetota</taxon>
        <taxon>Actinomycetes</taxon>
        <taxon>Pseudonocardiales</taxon>
        <taxon>Pseudonocardiaceae</taxon>
        <taxon>Lentzea</taxon>
    </lineage>
</organism>
<protein>
    <recommendedName>
        <fullName evidence="3">PucR C-terminal helix-turn-helix domain-containing protein</fullName>
    </recommendedName>
</protein>
<dbReference type="EMBL" id="BAABBE010000024">
    <property type="protein sequence ID" value="GAA3670146.1"/>
    <property type="molecule type" value="Genomic_DNA"/>
</dbReference>
<accession>A0ABP7BVQ9</accession>
<keyword evidence="2" id="KW-1185">Reference proteome</keyword>
<evidence type="ECO:0000313" key="1">
    <source>
        <dbReference type="EMBL" id="GAA3670146.1"/>
    </source>
</evidence>
<name>A0ABP7BVQ9_9PSEU</name>
<proteinExistence type="predicted"/>
<reference evidence="2" key="1">
    <citation type="journal article" date="2019" name="Int. J. Syst. Evol. Microbiol.">
        <title>The Global Catalogue of Microorganisms (GCM) 10K type strain sequencing project: providing services to taxonomists for standard genome sequencing and annotation.</title>
        <authorList>
            <consortium name="The Broad Institute Genomics Platform"/>
            <consortium name="The Broad Institute Genome Sequencing Center for Infectious Disease"/>
            <person name="Wu L."/>
            <person name="Ma J."/>
        </authorList>
    </citation>
    <scope>NUCLEOTIDE SEQUENCE [LARGE SCALE GENOMIC DNA]</scope>
    <source>
        <strain evidence="2">JCM 17494</strain>
    </source>
</reference>
<evidence type="ECO:0008006" key="3">
    <source>
        <dbReference type="Google" id="ProtNLM"/>
    </source>
</evidence>
<sequence>MRRAADLLHLHHSSVSRRLEQIGKVLDVADLARVKLALAAFRLL</sequence>
<dbReference type="RefSeq" id="WP_346134288.1">
    <property type="nucleotide sequence ID" value="NZ_BAABBE010000024.1"/>
</dbReference>
<dbReference type="Proteomes" id="UP001500711">
    <property type="component" value="Unassembled WGS sequence"/>
</dbReference>
<evidence type="ECO:0000313" key="2">
    <source>
        <dbReference type="Proteomes" id="UP001500711"/>
    </source>
</evidence>
<gene>
    <name evidence="1" type="ORF">GCM10022267_66150</name>
</gene>